<reference evidence="8" key="1">
    <citation type="submission" date="2021-04" db="EMBL/GenBank/DDBJ databases">
        <authorList>
            <person name="Hartkoorn R.C."/>
            <person name="Beaudoing E."/>
            <person name="Hot D."/>
        </authorList>
    </citation>
    <scope>NUCLEOTIDE SEQUENCE</scope>
    <source>
        <strain evidence="8">NRRL B-16292</strain>
    </source>
</reference>
<evidence type="ECO:0000256" key="4">
    <source>
        <dbReference type="ARBA" id="ARBA00022777"/>
    </source>
</evidence>
<feature type="domain" description="Carbohydrate kinase PfkB" evidence="7">
    <location>
        <begin position="26"/>
        <end position="295"/>
    </location>
</feature>
<keyword evidence="2 6" id="KW-0808">Transferase</keyword>
<proteinExistence type="inferred from homology"/>
<gene>
    <name evidence="8" type="ORF">Dfulv_22540</name>
</gene>
<dbReference type="RefSeq" id="WP_259866469.1">
    <property type="nucleotide sequence ID" value="NZ_BAAAST010000004.1"/>
</dbReference>
<evidence type="ECO:0000256" key="1">
    <source>
        <dbReference type="ARBA" id="ARBA00010688"/>
    </source>
</evidence>
<evidence type="ECO:0000313" key="9">
    <source>
        <dbReference type="Proteomes" id="UP001059617"/>
    </source>
</evidence>
<dbReference type="PIRSF" id="PIRSF000535">
    <property type="entry name" value="1PFK/6PFK/LacC"/>
    <property type="match status" value="1"/>
</dbReference>
<evidence type="ECO:0000259" key="7">
    <source>
        <dbReference type="Pfam" id="PF00294"/>
    </source>
</evidence>
<dbReference type="PANTHER" id="PTHR46566:SF2">
    <property type="entry name" value="ATP-DEPENDENT 6-PHOSPHOFRUCTOKINASE ISOZYME 2"/>
    <property type="match status" value="1"/>
</dbReference>
<evidence type="ECO:0000256" key="2">
    <source>
        <dbReference type="ARBA" id="ARBA00022679"/>
    </source>
</evidence>
<dbReference type="SUPFAM" id="SSF53613">
    <property type="entry name" value="Ribokinase-like"/>
    <property type="match status" value="1"/>
</dbReference>
<organism evidence="8 9">
    <name type="scientific">Dactylosporangium fulvum</name>
    <dbReference type="NCBI Taxonomy" id="53359"/>
    <lineage>
        <taxon>Bacteria</taxon>
        <taxon>Bacillati</taxon>
        <taxon>Actinomycetota</taxon>
        <taxon>Actinomycetes</taxon>
        <taxon>Micromonosporales</taxon>
        <taxon>Micromonosporaceae</taxon>
        <taxon>Dactylosporangium</taxon>
    </lineage>
</organism>
<protein>
    <submittedName>
        <fullName evidence="8">Hexose kinase</fullName>
        <ecNumber evidence="8">2.7.1.-</ecNumber>
    </submittedName>
</protein>
<dbReference type="NCBIfam" id="TIGR03168">
    <property type="entry name" value="1-PFK"/>
    <property type="match status" value="1"/>
</dbReference>
<reference evidence="8" key="2">
    <citation type="submission" date="2022-09" db="EMBL/GenBank/DDBJ databases">
        <title>Biosynthetic gene clusters of Dactylosporangioum fulvum.</title>
        <authorList>
            <person name="Caradec T."/>
        </authorList>
    </citation>
    <scope>NUCLEOTIDE SEQUENCE</scope>
    <source>
        <strain evidence="8">NRRL B-16292</strain>
    </source>
</reference>
<keyword evidence="9" id="KW-1185">Reference proteome</keyword>
<evidence type="ECO:0000313" key="8">
    <source>
        <dbReference type="EMBL" id="UWP86867.1"/>
    </source>
</evidence>
<dbReference type="Gene3D" id="3.40.1190.20">
    <property type="match status" value="1"/>
</dbReference>
<keyword evidence="5" id="KW-0067">ATP-binding</keyword>
<accession>A0ABY5WAH3</accession>
<evidence type="ECO:0000256" key="6">
    <source>
        <dbReference type="PIRNR" id="PIRNR000535"/>
    </source>
</evidence>
<keyword evidence="4 8" id="KW-0418">Kinase</keyword>
<dbReference type="InterPro" id="IPR029056">
    <property type="entry name" value="Ribokinase-like"/>
</dbReference>
<keyword evidence="3" id="KW-0547">Nucleotide-binding</keyword>
<dbReference type="InterPro" id="IPR011611">
    <property type="entry name" value="PfkB_dom"/>
</dbReference>
<dbReference type="Proteomes" id="UP001059617">
    <property type="component" value="Chromosome"/>
</dbReference>
<dbReference type="PANTHER" id="PTHR46566">
    <property type="entry name" value="1-PHOSPHOFRUCTOKINASE-RELATED"/>
    <property type="match status" value="1"/>
</dbReference>
<comment type="similarity">
    <text evidence="1">Belongs to the carbohydrate kinase PfkB family.</text>
</comment>
<dbReference type="EC" id="2.7.1.-" evidence="8"/>
<dbReference type="InterPro" id="IPR017583">
    <property type="entry name" value="Tagatose/fructose_Pkinase"/>
</dbReference>
<name>A0ABY5WAH3_9ACTN</name>
<dbReference type="EMBL" id="CP073720">
    <property type="protein sequence ID" value="UWP86867.1"/>
    <property type="molecule type" value="Genomic_DNA"/>
</dbReference>
<dbReference type="GO" id="GO:0016301">
    <property type="term" value="F:kinase activity"/>
    <property type="evidence" value="ECO:0007669"/>
    <property type="project" value="UniProtKB-KW"/>
</dbReference>
<evidence type="ECO:0000256" key="5">
    <source>
        <dbReference type="ARBA" id="ARBA00022840"/>
    </source>
</evidence>
<evidence type="ECO:0000256" key="3">
    <source>
        <dbReference type="ARBA" id="ARBA00022741"/>
    </source>
</evidence>
<sequence>MPEFTLHVVCPNPALDRLQVVAQFHPFEVNRVSTVHSLAGGKGLIVCRGARRLGATVTAHGFVGGVVGQVIRQGCQDLGVLDRHIEIAGETRVTPVVIEQSTGRSTVLNERGPLVTDDEQDQLAAGLAAAVRPGDVVVSTGSLPPGCAPGFHARIARLALDRGAVALVDAHGDALAQVIADTRARRIGTGTLVVKPNIHELAGILEQPLADLGAAGAAMRALHADTGATFVVTSGTAGALWIGGADELAADSPQVETLNATGSGDSFLAGLAVSLGRGEPPASALSLASAMGAANAAALVPDVDPDLVTRLRQRVTVTGHAPVRSAAESA</sequence>
<dbReference type="Pfam" id="PF00294">
    <property type="entry name" value="PfkB"/>
    <property type="match status" value="1"/>
</dbReference>